<accession>A0ABS6U4A3</accession>
<reference evidence="2 3" key="1">
    <citation type="submission" date="2020-11" db="EMBL/GenBank/DDBJ databases">
        <title>Pseudonocardia abyssalis sp. nov. and Pseudonocardia oceani sp. nov., description and phylogenomic analysis of two novel actinomycetes isolated from the deep Southern Ocean.</title>
        <authorList>
            <person name="Parra J."/>
        </authorList>
    </citation>
    <scope>NUCLEOTIDE SEQUENCE [LARGE SCALE GENOMIC DNA]</scope>
    <source>
        <strain evidence="3">KRD185</strain>
    </source>
</reference>
<sequence>MPTEAPAKTIPGALREMSDGDLKKRYHCDRFTSTILSSRLQYIIEHVCSQLLTNAFSPILRDTYDFSATLAGGPALRYATPTVAKTLALFYGSMRDAVANNVEEFGPENLKPGDLLIGNDPFRNGTHVNDVAFMRPVFHNGEMVTVLTIRAHMLDVGGSVPGGFSGMKRNMYENGLVVPPTLLFRDDRPVRSTFSLLLDNGRFGGMLLPDFETIFQSLKLGEALVTETIERYGVDSYLGSIRYSCDAAAEQAARAIGAVPDGDYSAVDHIDCDGTDPDLAYRVAVRVRVRGSRAEVDLSGTSQQCLTSLNATWPDAKGAVAIALKFLLDPTTPFASSFMRQVDVVVPDGSIISARPPAPVMLYWEPMTAVFSALCRALEPVLGDLALAGDGRPTHTHAVSGTRPDGTPWVTSSDPVAGWGANRAGDADSAQHSYLANFLGTEIEAFEANSPVLLLRSEFQTDSAGPGTHRGGTGLTMETLWRTPTEHRFVISATKQAAGFGVQGGGHGALGGAWAWTSEHGATGALDAGTLRTSAAGGSHGAARPVAGMLDPDTGAVDVDGTYYHWAAEDPFSFPGGTIVRLVSSGGGGFGAPDQRPPEAVLRDVRDEYVSIDGAARQYGVVIVGDPSRDPEGLSLDEDATEALRRERAGRPPEVPGEAFGRVAPPVRVEREDVEGRCDSCGGSQLQRYPVLAESGWLMAVTCQDCLARVESTEWNRLGWIQLIDDTVRR</sequence>
<evidence type="ECO:0000313" key="2">
    <source>
        <dbReference type="EMBL" id="MBW0127058.1"/>
    </source>
</evidence>
<dbReference type="InterPro" id="IPR003692">
    <property type="entry name" value="Hydantoinase_B"/>
</dbReference>
<dbReference type="EMBL" id="JADQDF010000001">
    <property type="protein sequence ID" value="MBW0127058.1"/>
    <property type="molecule type" value="Genomic_DNA"/>
</dbReference>
<proteinExistence type="predicted"/>
<gene>
    <name evidence="2" type="ORF">I4I82_05120</name>
</gene>
<dbReference type="Pfam" id="PF02538">
    <property type="entry name" value="Hydantoinase_B"/>
    <property type="match status" value="1"/>
</dbReference>
<feature type="domain" description="Hydantoinase B/oxoprolinase" evidence="1">
    <location>
        <begin position="29"/>
        <end position="593"/>
    </location>
</feature>
<dbReference type="PANTHER" id="PTHR11365">
    <property type="entry name" value="5-OXOPROLINASE RELATED"/>
    <property type="match status" value="1"/>
</dbReference>
<protein>
    <submittedName>
        <fullName evidence="2">Hydantoinase B/oxoprolinase family protein</fullName>
    </submittedName>
</protein>
<keyword evidence="3" id="KW-1185">Reference proteome</keyword>
<dbReference type="RefSeq" id="WP_226369885.1">
    <property type="nucleotide sequence ID" value="NZ_JADQDF010000001.1"/>
</dbReference>
<organism evidence="2 3">
    <name type="scientific">Pseudonocardia oceani</name>
    <dbReference type="NCBI Taxonomy" id="2792013"/>
    <lineage>
        <taxon>Bacteria</taxon>
        <taxon>Bacillati</taxon>
        <taxon>Actinomycetota</taxon>
        <taxon>Actinomycetes</taxon>
        <taxon>Pseudonocardiales</taxon>
        <taxon>Pseudonocardiaceae</taxon>
        <taxon>Pseudonocardia</taxon>
    </lineage>
</organism>
<evidence type="ECO:0000259" key="1">
    <source>
        <dbReference type="Pfam" id="PF02538"/>
    </source>
</evidence>
<dbReference type="Proteomes" id="UP000694300">
    <property type="component" value="Unassembled WGS sequence"/>
</dbReference>
<comment type="caution">
    <text evidence="2">The sequence shown here is derived from an EMBL/GenBank/DDBJ whole genome shotgun (WGS) entry which is preliminary data.</text>
</comment>
<evidence type="ECO:0000313" key="3">
    <source>
        <dbReference type="Proteomes" id="UP000694300"/>
    </source>
</evidence>
<dbReference type="PANTHER" id="PTHR11365:SF23">
    <property type="entry name" value="HYPOTHETICAL 5-OXOPROLINASE (EUROFUNG)-RELATED"/>
    <property type="match status" value="1"/>
</dbReference>
<dbReference type="InterPro" id="IPR045079">
    <property type="entry name" value="Oxoprolinase-like"/>
</dbReference>
<name>A0ABS6U4A3_9PSEU</name>